<keyword evidence="5" id="KW-1185">Reference proteome</keyword>
<dbReference type="Proteomes" id="UP000295689">
    <property type="component" value="Unassembled WGS sequence"/>
</dbReference>
<sequence length="563" mass="62574">MKKNLLLIPAVAALLLSVPAAFSGGGWNDVQSIEHKDKHISNPVRPQPGFVWDTAVQPRYKVLHPSSPKGAGMRAASLNEIDQIMDKAISDQIMPGAVVLVARGGKVVKHSAYGFSARYADDSFSELENLIPMNTYTIFDLASISKIFTSVAVMILHEKGLIELDQHAAVYIPEFAQAGKESVTVRQLLTHTSGLEAWIPLYSKGHSREERLQLVFKQPLKNEPGTVYTYSDLNMITLGAIVEKLTAQPLDEFVKEYITGPLGMKDTMYNPPLALQKRIAATEYQPLLKRGLVWGQVHDENAWSLDGVAGHAGVFSTASDLAKFASIFLNEGKYAGKRILSPESVHALLENQNTTFPGDDHGLGWELNQGWYMDAMSDGDSFGHTGYTGTSIVVNPSNKTIAILLTNRVHPSRSTVSVNQTRRLFARRVADSIPVTIPGKGNTWFSGYGDNQNKVLETDLSLRETGIFSFKQWHRMEGNADFGFVEVYRDGAWQQLAKFTANSQDWEKTELILPKEASKLRFRYQTDGSVNGRGWYIYNPEVKTEGKTSELPLTSSDWLQRNY</sequence>
<feature type="domain" description="Beta-lactamase-related" evidence="3">
    <location>
        <begin position="82"/>
        <end position="423"/>
    </location>
</feature>
<dbReference type="Pfam" id="PF00144">
    <property type="entry name" value="Beta-lactamase"/>
    <property type="match status" value="1"/>
</dbReference>
<accession>A0A4R2BJ40</accession>
<dbReference type="SUPFAM" id="SSF56601">
    <property type="entry name" value="beta-lactamase/transpeptidase-like"/>
    <property type="match status" value="1"/>
</dbReference>
<dbReference type="Gene3D" id="3.40.710.10">
    <property type="entry name" value="DD-peptidase/beta-lactamase superfamily"/>
    <property type="match status" value="1"/>
</dbReference>
<protein>
    <submittedName>
        <fullName evidence="4">CubicO group peptidase (Beta-lactamase class C family)</fullName>
    </submittedName>
</protein>
<proteinExistence type="predicted"/>
<dbReference type="InterPro" id="IPR012338">
    <property type="entry name" value="Beta-lactam/transpept-like"/>
</dbReference>
<dbReference type="GO" id="GO:0016787">
    <property type="term" value="F:hydrolase activity"/>
    <property type="evidence" value="ECO:0007669"/>
    <property type="project" value="UniProtKB-KW"/>
</dbReference>
<dbReference type="EMBL" id="SLVV01000004">
    <property type="protein sequence ID" value="TCN26089.1"/>
    <property type="molecule type" value="Genomic_DNA"/>
</dbReference>
<evidence type="ECO:0000313" key="5">
    <source>
        <dbReference type="Proteomes" id="UP000295689"/>
    </source>
</evidence>
<name>A0A4R2BJ40_9BACI</name>
<dbReference type="PANTHER" id="PTHR43283:SF11">
    <property type="entry name" value="BETA-LACTAMASE-RELATED DOMAIN-CONTAINING PROTEIN"/>
    <property type="match status" value="1"/>
</dbReference>
<gene>
    <name evidence="4" type="ORF">EV146_104196</name>
</gene>
<dbReference type="RefSeq" id="WP_132004258.1">
    <property type="nucleotide sequence ID" value="NZ_JABUHM010000009.1"/>
</dbReference>
<dbReference type="AlphaFoldDB" id="A0A4R2BJ40"/>
<comment type="caution">
    <text evidence="4">The sequence shown here is derived from an EMBL/GenBank/DDBJ whole genome shotgun (WGS) entry which is preliminary data.</text>
</comment>
<dbReference type="PANTHER" id="PTHR43283">
    <property type="entry name" value="BETA-LACTAMASE-RELATED"/>
    <property type="match status" value="1"/>
</dbReference>
<dbReference type="InterPro" id="IPR050789">
    <property type="entry name" value="Diverse_Enzym_Activities"/>
</dbReference>
<evidence type="ECO:0000256" key="2">
    <source>
        <dbReference type="SAM" id="SignalP"/>
    </source>
</evidence>
<dbReference type="InterPro" id="IPR001466">
    <property type="entry name" value="Beta-lactam-related"/>
</dbReference>
<feature type="signal peptide" evidence="2">
    <location>
        <begin position="1"/>
        <end position="23"/>
    </location>
</feature>
<evidence type="ECO:0000313" key="4">
    <source>
        <dbReference type="EMBL" id="TCN26089.1"/>
    </source>
</evidence>
<keyword evidence="1" id="KW-0378">Hydrolase</keyword>
<keyword evidence="2" id="KW-0732">Signal</keyword>
<evidence type="ECO:0000256" key="1">
    <source>
        <dbReference type="ARBA" id="ARBA00022801"/>
    </source>
</evidence>
<organism evidence="4 5">
    <name type="scientific">Mesobacillus foraminis</name>
    <dbReference type="NCBI Taxonomy" id="279826"/>
    <lineage>
        <taxon>Bacteria</taxon>
        <taxon>Bacillati</taxon>
        <taxon>Bacillota</taxon>
        <taxon>Bacilli</taxon>
        <taxon>Bacillales</taxon>
        <taxon>Bacillaceae</taxon>
        <taxon>Mesobacillus</taxon>
    </lineage>
</organism>
<dbReference type="Pfam" id="PF20773">
    <property type="entry name" value="InhA-like_MAM"/>
    <property type="match status" value="1"/>
</dbReference>
<feature type="chain" id="PRO_5020441276" evidence="2">
    <location>
        <begin position="24"/>
        <end position="563"/>
    </location>
</feature>
<reference evidence="4 5" key="1">
    <citation type="journal article" date="2015" name="Stand. Genomic Sci.">
        <title>Genomic Encyclopedia of Bacterial and Archaeal Type Strains, Phase III: the genomes of soil and plant-associated and newly described type strains.</title>
        <authorList>
            <person name="Whitman W.B."/>
            <person name="Woyke T."/>
            <person name="Klenk H.P."/>
            <person name="Zhou Y."/>
            <person name="Lilburn T.G."/>
            <person name="Beck B.J."/>
            <person name="De Vos P."/>
            <person name="Vandamme P."/>
            <person name="Eisen J.A."/>
            <person name="Garrity G."/>
            <person name="Hugenholtz P."/>
            <person name="Kyrpides N.C."/>
        </authorList>
    </citation>
    <scope>NUCLEOTIDE SEQUENCE [LARGE SCALE GENOMIC DNA]</scope>
    <source>
        <strain evidence="4 5">CV53</strain>
    </source>
</reference>
<evidence type="ECO:0000259" key="3">
    <source>
        <dbReference type="Pfam" id="PF00144"/>
    </source>
</evidence>